<protein>
    <submittedName>
        <fullName evidence="2">Uncharacterized protein</fullName>
    </submittedName>
</protein>
<proteinExistence type="predicted"/>
<evidence type="ECO:0000313" key="3">
    <source>
        <dbReference type="Proteomes" id="UP000076532"/>
    </source>
</evidence>
<dbReference type="Proteomes" id="UP000076532">
    <property type="component" value="Unassembled WGS sequence"/>
</dbReference>
<keyword evidence="3" id="KW-1185">Reference proteome</keyword>
<organism evidence="2 3">
    <name type="scientific">Athelia psychrophila</name>
    <dbReference type="NCBI Taxonomy" id="1759441"/>
    <lineage>
        <taxon>Eukaryota</taxon>
        <taxon>Fungi</taxon>
        <taxon>Dikarya</taxon>
        <taxon>Basidiomycota</taxon>
        <taxon>Agaricomycotina</taxon>
        <taxon>Agaricomycetes</taxon>
        <taxon>Agaricomycetidae</taxon>
        <taxon>Atheliales</taxon>
        <taxon>Atheliaceae</taxon>
        <taxon>Athelia</taxon>
    </lineage>
</organism>
<accession>A0A166L268</accession>
<gene>
    <name evidence="2" type="ORF">FIBSPDRAFT_890379</name>
</gene>
<feature type="region of interest" description="Disordered" evidence="1">
    <location>
        <begin position="98"/>
        <end position="117"/>
    </location>
</feature>
<sequence length="117" mass="13169">MAGGRLYARADAVFVRGKRNQTQHTGEEWIKVSDRFGRWCWYRGVMAPADSKEVTVVADCSLFLTAESWHVCTGVNIGNYGDDGLEYSATSGVNGEVWFPANDNTQKRNENMRELDE</sequence>
<feature type="compositionally biased region" description="Basic and acidic residues" evidence="1">
    <location>
        <begin position="105"/>
        <end position="117"/>
    </location>
</feature>
<evidence type="ECO:0000313" key="2">
    <source>
        <dbReference type="EMBL" id="KZP22497.1"/>
    </source>
</evidence>
<evidence type="ECO:0000256" key="1">
    <source>
        <dbReference type="SAM" id="MobiDB-lite"/>
    </source>
</evidence>
<reference evidence="2 3" key="1">
    <citation type="journal article" date="2016" name="Mol. Biol. Evol.">
        <title>Comparative Genomics of Early-Diverging Mushroom-Forming Fungi Provides Insights into the Origins of Lignocellulose Decay Capabilities.</title>
        <authorList>
            <person name="Nagy L.G."/>
            <person name="Riley R."/>
            <person name="Tritt A."/>
            <person name="Adam C."/>
            <person name="Daum C."/>
            <person name="Floudas D."/>
            <person name="Sun H."/>
            <person name="Yadav J.S."/>
            <person name="Pangilinan J."/>
            <person name="Larsson K.H."/>
            <person name="Matsuura K."/>
            <person name="Barry K."/>
            <person name="Labutti K."/>
            <person name="Kuo R."/>
            <person name="Ohm R.A."/>
            <person name="Bhattacharya S.S."/>
            <person name="Shirouzu T."/>
            <person name="Yoshinaga Y."/>
            <person name="Martin F.M."/>
            <person name="Grigoriev I.V."/>
            <person name="Hibbett D.S."/>
        </authorList>
    </citation>
    <scope>NUCLEOTIDE SEQUENCE [LARGE SCALE GENOMIC DNA]</scope>
    <source>
        <strain evidence="2 3">CBS 109695</strain>
    </source>
</reference>
<dbReference type="EMBL" id="KV417539">
    <property type="protein sequence ID" value="KZP22497.1"/>
    <property type="molecule type" value="Genomic_DNA"/>
</dbReference>
<name>A0A166L268_9AGAM</name>
<dbReference type="AlphaFoldDB" id="A0A166L268"/>